<dbReference type="OrthoDB" id="409543at2759"/>
<protein>
    <recommendedName>
        <fullName evidence="5">Glycosyltransferase family 32 protein</fullName>
    </recommendedName>
</protein>
<dbReference type="InterPro" id="IPR029044">
    <property type="entry name" value="Nucleotide-diphossugar_trans"/>
</dbReference>
<dbReference type="EMBL" id="JAEPRB010000226">
    <property type="protein sequence ID" value="KAG2218510.1"/>
    <property type="molecule type" value="Genomic_DNA"/>
</dbReference>
<dbReference type="InterPro" id="IPR007577">
    <property type="entry name" value="GlycoTrfase_DXD_sugar-bd_CS"/>
</dbReference>
<keyword evidence="2" id="KW-0812">Transmembrane</keyword>
<dbReference type="GO" id="GO:0016758">
    <property type="term" value="F:hexosyltransferase activity"/>
    <property type="evidence" value="ECO:0007669"/>
    <property type="project" value="TreeGrafter"/>
</dbReference>
<sequence length="401" mass="46712">MQRFRDLLRIPTSSSSQQYTRLHGSTPTLVRHKLWRPSTFIKLAIVLIAFGVITFFVFFNLQLNIRIYLRNWITHADDVYTTPLYGCFNSIPDDSPYKGGPSEYKYDINPGVALLDGFDCYNYAATIQPTPEQQEQLEKTVFHAYWRADLAPVGPKQLAVIRSFFATQNANKTVLYLWSNGDLSTSPIIQDVKDQVGDRLQTLVYDPKELSKGSPMENSPHLEFNDEHGYLDGDLIRLLVIYRYGGMWFDMDALLIRDMSPLFEHEWLSHWDCFQPNLFPFNGAFMHFKKHSPYLCEMLSEMANGPLPTPGTIDWGGYMYYRVYRRLLYHGIRPWSIIPWCFTDSLECKPSNSMPSAFDEVELSTERLSQVFAYHWHNQWKKTPGTLFRYLEGQHKDVTGW</sequence>
<keyword evidence="2" id="KW-0472">Membrane</keyword>
<organism evidence="3 4">
    <name type="scientific">Circinella minor</name>
    <dbReference type="NCBI Taxonomy" id="1195481"/>
    <lineage>
        <taxon>Eukaryota</taxon>
        <taxon>Fungi</taxon>
        <taxon>Fungi incertae sedis</taxon>
        <taxon>Mucoromycota</taxon>
        <taxon>Mucoromycotina</taxon>
        <taxon>Mucoromycetes</taxon>
        <taxon>Mucorales</taxon>
        <taxon>Lichtheimiaceae</taxon>
        <taxon>Circinella</taxon>
    </lineage>
</organism>
<accession>A0A8H7VFF8</accession>
<dbReference type="Pfam" id="PF04488">
    <property type="entry name" value="Gly_transf_sug"/>
    <property type="match status" value="1"/>
</dbReference>
<dbReference type="SUPFAM" id="SSF53448">
    <property type="entry name" value="Nucleotide-diphospho-sugar transferases"/>
    <property type="match status" value="1"/>
</dbReference>
<dbReference type="GO" id="GO:0016020">
    <property type="term" value="C:membrane"/>
    <property type="evidence" value="ECO:0007669"/>
    <property type="project" value="GOC"/>
</dbReference>
<dbReference type="GO" id="GO:0006688">
    <property type="term" value="P:glycosphingolipid biosynthetic process"/>
    <property type="evidence" value="ECO:0007669"/>
    <property type="project" value="TreeGrafter"/>
</dbReference>
<gene>
    <name evidence="3" type="ORF">INT45_004112</name>
</gene>
<feature type="transmembrane region" description="Helical" evidence="2">
    <location>
        <begin position="40"/>
        <end position="61"/>
    </location>
</feature>
<keyword evidence="4" id="KW-1185">Reference proteome</keyword>
<dbReference type="PANTHER" id="PTHR12042:SF21">
    <property type="entry name" value="ALPHA1,4-GALACTOSYLTRANSFERASE 1-RELATED"/>
    <property type="match status" value="1"/>
</dbReference>
<evidence type="ECO:0000256" key="2">
    <source>
        <dbReference type="SAM" id="Phobius"/>
    </source>
</evidence>
<reference evidence="3 4" key="1">
    <citation type="submission" date="2020-12" db="EMBL/GenBank/DDBJ databases">
        <title>Metabolic potential, ecology and presence of endohyphal bacteria is reflected in genomic diversity of Mucoromycotina.</title>
        <authorList>
            <person name="Muszewska A."/>
            <person name="Okrasinska A."/>
            <person name="Steczkiewicz K."/>
            <person name="Drgas O."/>
            <person name="Orlowska M."/>
            <person name="Perlinska-Lenart U."/>
            <person name="Aleksandrzak-Piekarczyk T."/>
            <person name="Szatraj K."/>
            <person name="Zielenkiewicz U."/>
            <person name="Pilsyk S."/>
            <person name="Malc E."/>
            <person name="Mieczkowski P."/>
            <person name="Kruszewska J.S."/>
            <person name="Biernat P."/>
            <person name="Pawlowska J."/>
        </authorList>
    </citation>
    <scope>NUCLEOTIDE SEQUENCE [LARGE SCALE GENOMIC DNA]</scope>
    <source>
        <strain evidence="3 4">CBS 142.35</strain>
    </source>
</reference>
<dbReference type="AlphaFoldDB" id="A0A8H7VFF8"/>
<keyword evidence="2" id="KW-1133">Transmembrane helix</keyword>
<dbReference type="PANTHER" id="PTHR12042">
    <property type="entry name" value="LACTOSYLCERAMIDE 4-ALPHA-GALACTOSYLTRANSFERASE ALPHA- 1,4-GALACTOSYLTRANSFERASE"/>
    <property type="match status" value="1"/>
</dbReference>
<proteinExistence type="inferred from homology"/>
<comment type="caution">
    <text evidence="3">The sequence shown here is derived from an EMBL/GenBank/DDBJ whole genome shotgun (WGS) entry which is preliminary data.</text>
</comment>
<dbReference type="InterPro" id="IPR051981">
    <property type="entry name" value="Glycosyltransf_32"/>
</dbReference>
<evidence type="ECO:0008006" key="5">
    <source>
        <dbReference type="Google" id="ProtNLM"/>
    </source>
</evidence>
<evidence type="ECO:0000313" key="4">
    <source>
        <dbReference type="Proteomes" id="UP000646827"/>
    </source>
</evidence>
<dbReference type="Gene3D" id="3.90.550.20">
    <property type="match status" value="1"/>
</dbReference>
<comment type="similarity">
    <text evidence="1">Belongs to the glycosyltransferase 32 family.</text>
</comment>
<evidence type="ECO:0000256" key="1">
    <source>
        <dbReference type="ARBA" id="ARBA00009003"/>
    </source>
</evidence>
<name>A0A8H7VFF8_9FUNG</name>
<dbReference type="Proteomes" id="UP000646827">
    <property type="component" value="Unassembled WGS sequence"/>
</dbReference>
<evidence type="ECO:0000313" key="3">
    <source>
        <dbReference type="EMBL" id="KAG2218510.1"/>
    </source>
</evidence>